<dbReference type="EMBL" id="BGPR01114286">
    <property type="protein sequence ID" value="GBN00531.1"/>
    <property type="molecule type" value="Genomic_DNA"/>
</dbReference>
<dbReference type="SUPFAM" id="SSF53098">
    <property type="entry name" value="Ribonuclease H-like"/>
    <property type="match status" value="1"/>
</dbReference>
<protein>
    <submittedName>
        <fullName evidence="1">Uncharacterized protein</fullName>
    </submittedName>
</protein>
<keyword evidence="2" id="KW-1185">Reference proteome</keyword>
<name>A0A4Y2KDL8_ARAVE</name>
<gene>
    <name evidence="1" type="ORF">AVEN_263888_1</name>
</gene>
<dbReference type="Proteomes" id="UP000499080">
    <property type="component" value="Unassembled WGS sequence"/>
</dbReference>
<sequence length="200" mass="22840">MNPKISADRPFHQINHPLVMKCFDLHHTLKNIKSKYCWIPGHVGIPGNENANKAAKNSNATRETFVPLIAALRGVKFSQHRIWQRIWDRQTNNKLYNIQPSIKGFGNLATRKHDVILTGLRVGYTFLTHRHLLCSDPAPMCNICNCILTVKHILCTCKNFYTQRQAHFGAHIVDLIDILGANPNVNVFSFLSEVKLFKMI</sequence>
<dbReference type="GO" id="GO:0003676">
    <property type="term" value="F:nucleic acid binding"/>
    <property type="evidence" value="ECO:0007669"/>
    <property type="project" value="InterPro"/>
</dbReference>
<proteinExistence type="predicted"/>
<evidence type="ECO:0000313" key="2">
    <source>
        <dbReference type="Proteomes" id="UP000499080"/>
    </source>
</evidence>
<accession>A0A4Y2KDL8</accession>
<dbReference type="Gene3D" id="3.30.420.10">
    <property type="entry name" value="Ribonuclease H-like superfamily/Ribonuclease H"/>
    <property type="match status" value="1"/>
</dbReference>
<dbReference type="InterPro" id="IPR012337">
    <property type="entry name" value="RNaseH-like_sf"/>
</dbReference>
<dbReference type="OrthoDB" id="6435860at2759"/>
<comment type="caution">
    <text evidence="1">The sequence shown here is derived from an EMBL/GenBank/DDBJ whole genome shotgun (WGS) entry which is preliminary data.</text>
</comment>
<organism evidence="1 2">
    <name type="scientific">Araneus ventricosus</name>
    <name type="common">Orbweaver spider</name>
    <name type="synonym">Epeira ventricosa</name>
    <dbReference type="NCBI Taxonomy" id="182803"/>
    <lineage>
        <taxon>Eukaryota</taxon>
        <taxon>Metazoa</taxon>
        <taxon>Ecdysozoa</taxon>
        <taxon>Arthropoda</taxon>
        <taxon>Chelicerata</taxon>
        <taxon>Arachnida</taxon>
        <taxon>Araneae</taxon>
        <taxon>Araneomorphae</taxon>
        <taxon>Entelegynae</taxon>
        <taxon>Araneoidea</taxon>
        <taxon>Araneidae</taxon>
        <taxon>Araneus</taxon>
    </lineage>
</organism>
<dbReference type="AlphaFoldDB" id="A0A4Y2KDL8"/>
<evidence type="ECO:0000313" key="1">
    <source>
        <dbReference type="EMBL" id="GBN00531.1"/>
    </source>
</evidence>
<reference evidence="1 2" key="1">
    <citation type="journal article" date="2019" name="Sci. Rep.">
        <title>Orb-weaving spider Araneus ventricosus genome elucidates the spidroin gene catalogue.</title>
        <authorList>
            <person name="Kono N."/>
            <person name="Nakamura H."/>
            <person name="Ohtoshi R."/>
            <person name="Moran D.A.P."/>
            <person name="Shinohara A."/>
            <person name="Yoshida Y."/>
            <person name="Fujiwara M."/>
            <person name="Mori M."/>
            <person name="Tomita M."/>
            <person name="Arakawa K."/>
        </authorList>
    </citation>
    <scope>NUCLEOTIDE SEQUENCE [LARGE SCALE GENOMIC DNA]</scope>
</reference>
<dbReference type="InterPro" id="IPR036397">
    <property type="entry name" value="RNaseH_sf"/>
</dbReference>